<dbReference type="Proteomes" id="UP001221898">
    <property type="component" value="Unassembled WGS sequence"/>
</dbReference>
<reference evidence="2" key="1">
    <citation type="journal article" date="2023" name="Science">
        <title>Genome structures resolve the early diversification of teleost fishes.</title>
        <authorList>
            <person name="Parey E."/>
            <person name="Louis A."/>
            <person name="Montfort J."/>
            <person name="Bouchez O."/>
            <person name="Roques C."/>
            <person name="Iampietro C."/>
            <person name="Lluch J."/>
            <person name="Castinel A."/>
            <person name="Donnadieu C."/>
            <person name="Desvignes T."/>
            <person name="Floi Bucao C."/>
            <person name="Jouanno E."/>
            <person name="Wen M."/>
            <person name="Mejri S."/>
            <person name="Dirks R."/>
            <person name="Jansen H."/>
            <person name="Henkel C."/>
            <person name="Chen W.J."/>
            <person name="Zahm M."/>
            <person name="Cabau C."/>
            <person name="Klopp C."/>
            <person name="Thompson A.W."/>
            <person name="Robinson-Rechavi M."/>
            <person name="Braasch I."/>
            <person name="Lecointre G."/>
            <person name="Bobe J."/>
            <person name="Postlethwait J.H."/>
            <person name="Berthelot C."/>
            <person name="Roest Crollius H."/>
            <person name="Guiguen Y."/>
        </authorList>
    </citation>
    <scope>NUCLEOTIDE SEQUENCE</scope>
    <source>
        <strain evidence="2">NC1722</strain>
    </source>
</reference>
<name>A0AAD7S8G4_9TELE</name>
<feature type="region of interest" description="Disordered" evidence="1">
    <location>
        <begin position="50"/>
        <end position="69"/>
    </location>
</feature>
<evidence type="ECO:0000256" key="1">
    <source>
        <dbReference type="SAM" id="MobiDB-lite"/>
    </source>
</evidence>
<organism evidence="2 3">
    <name type="scientific">Aldrovandia affinis</name>
    <dbReference type="NCBI Taxonomy" id="143900"/>
    <lineage>
        <taxon>Eukaryota</taxon>
        <taxon>Metazoa</taxon>
        <taxon>Chordata</taxon>
        <taxon>Craniata</taxon>
        <taxon>Vertebrata</taxon>
        <taxon>Euteleostomi</taxon>
        <taxon>Actinopterygii</taxon>
        <taxon>Neopterygii</taxon>
        <taxon>Teleostei</taxon>
        <taxon>Notacanthiformes</taxon>
        <taxon>Halosauridae</taxon>
        <taxon>Aldrovandia</taxon>
    </lineage>
</organism>
<evidence type="ECO:0000313" key="3">
    <source>
        <dbReference type="Proteomes" id="UP001221898"/>
    </source>
</evidence>
<dbReference type="EMBL" id="JAINUG010000096">
    <property type="protein sequence ID" value="KAJ8397642.1"/>
    <property type="molecule type" value="Genomic_DNA"/>
</dbReference>
<evidence type="ECO:0000313" key="2">
    <source>
        <dbReference type="EMBL" id="KAJ8397642.1"/>
    </source>
</evidence>
<proteinExistence type="predicted"/>
<accession>A0AAD7S8G4</accession>
<gene>
    <name evidence="2" type="ORF">AAFF_G00436410</name>
</gene>
<comment type="caution">
    <text evidence="2">The sequence shown here is derived from an EMBL/GenBank/DDBJ whole genome shotgun (WGS) entry which is preliminary data.</text>
</comment>
<keyword evidence="3" id="KW-1185">Reference proteome</keyword>
<protein>
    <submittedName>
        <fullName evidence="2">Uncharacterized protein</fullName>
    </submittedName>
</protein>
<dbReference type="AlphaFoldDB" id="A0AAD7S8G4"/>
<sequence length="69" mass="7093">MPRDNGILNFLVLRRGQAAFSGMALVQPDGPVTLRPPSHLHMAKPAGVAGEGGLVSSNQATASGDPRCV</sequence>